<gene>
    <name evidence="1" type="ORF">H9717_00690</name>
</gene>
<dbReference type="AlphaFoldDB" id="A0A9D2KZX4"/>
<dbReference type="Proteomes" id="UP000886858">
    <property type="component" value="Unassembled WGS sequence"/>
</dbReference>
<dbReference type="EMBL" id="DWYY01000005">
    <property type="protein sequence ID" value="HJA91636.1"/>
    <property type="molecule type" value="Genomic_DNA"/>
</dbReference>
<reference evidence="1" key="1">
    <citation type="journal article" date="2021" name="PeerJ">
        <title>Extensive microbial diversity within the chicken gut microbiome revealed by metagenomics and culture.</title>
        <authorList>
            <person name="Gilroy R."/>
            <person name="Ravi A."/>
            <person name="Getino M."/>
            <person name="Pursley I."/>
            <person name="Horton D.L."/>
            <person name="Alikhan N.F."/>
            <person name="Baker D."/>
            <person name="Gharbi K."/>
            <person name="Hall N."/>
            <person name="Watson M."/>
            <person name="Adriaenssens E.M."/>
            <person name="Foster-Nyarko E."/>
            <person name="Jarju S."/>
            <person name="Secka A."/>
            <person name="Antonio M."/>
            <person name="Oren A."/>
            <person name="Chaudhuri R.R."/>
            <person name="La Ragione R."/>
            <person name="Hildebrand F."/>
            <person name="Pallen M.J."/>
        </authorList>
    </citation>
    <scope>NUCLEOTIDE SEQUENCE</scope>
    <source>
        <strain evidence="1">CHK179-7159</strain>
    </source>
</reference>
<evidence type="ECO:0000313" key="1">
    <source>
        <dbReference type="EMBL" id="HJA91636.1"/>
    </source>
</evidence>
<sequence>MKIIRSVGIEGCNGNGNFWFHKCLEAAVPYDVISVSSAGKEDTENAVLKTPA</sequence>
<evidence type="ECO:0000313" key="2">
    <source>
        <dbReference type="Proteomes" id="UP000886858"/>
    </source>
</evidence>
<accession>A0A9D2KZX4</accession>
<comment type="caution">
    <text evidence="1">The sequence shown here is derived from an EMBL/GenBank/DDBJ whole genome shotgun (WGS) entry which is preliminary data.</text>
</comment>
<proteinExistence type="predicted"/>
<organism evidence="1 2">
    <name type="scientific">Candidatus Eisenbergiella merdipullorum</name>
    <dbReference type="NCBI Taxonomy" id="2838553"/>
    <lineage>
        <taxon>Bacteria</taxon>
        <taxon>Bacillati</taxon>
        <taxon>Bacillota</taxon>
        <taxon>Clostridia</taxon>
        <taxon>Lachnospirales</taxon>
        <taxon>Lachnospiraceae</taxon>
        <taxon>Eisenbergiella</taxon>
    </lineage>
</organism>
<protein>
    <submittedName>
        <fullName evidence="1">Uncharacterized protein</fullName>
    </submittedName>
</protein>
<name>A0A9D2KZX4_9FIRM</name>
<reference evidence="1" key="2">
    <citation type="submission" date="2021-04" db="EMBL/GenBank/DDBJ databases">
        <authorList>
            <person name="Gilroy R."/>
        </authorList>
    </citation>
    <scope>NUCLEOTIDE SEQUENCE</scope>
    <source>
        <strain evidence="1">CHK179-7159</strain>
    </source>
</reference>